<reference evidence="2" key="1">
    <citation type="submission" date="2015-05" db="EMBL/GenBank/DDBJ databases">
        <authorList>
            <consortium name="Pathogen Informatics"/>
        </authorList>
    </citation>
    <scope>NUCLEOTIDE SEQUENCE [LARGE SCALE GENOMIC DNA]</scope>
    <source>
        <strain evidence="2">L1-83</strain>
    </source>
</reference>
<dbReference type="AlphaFoldDB" id="A0A0M6WK79"/>
<evidence type="ECO:0000313" key="1">
    <source>
        <dbReference type="EMBL" id="CRL37323.1"/>
    </source>
</evidence>
<keyword evidence="2" id="KW-1185">Reference proteome</keyword>
<dbReference type="InterPro" id="IPR031322">
    <property type="entry name" value="Shikimate/glucono_kinase"/>
</dbReference>
<evidence type="ECO:0000313" key="2">
    <source>
        <dbReference type="Proteomes" id="UP000049828"/>
    </source>
</evidence>
<name>A0A0M6WK79_9FIRM</name>
<evidence type="ECO:0008006" key="3">
    <source>
        <dbReference type="Google" id="ProtNLM"/>
    </source>
</evidence>
<protein>
    <recommendedName>
        <fullName evidence="3">Shikimate kinase</fullName>
    </recommendedName>
</protein>
<dbReference type="Proteomes" id="UP000049828">
    <property type="component" value="Unassembled WGS sequence"/>
</dbReference>
<sequence>MKILLFGVSNVGKTTIGKLLAEKIKFSFYDLDDEIKKYYGITLEEFVHTEKLRWRDQKRGQIINKILKLDENMVLAITPISYPDNFEKCIVADDILLIELCDSPENIFSRLVFSDEEDNLYIDLQYKNEHKEYYMNEIREDIHWYGQIFDKIGVKNKFAMNNDGPEKVVSRLIKEYGLLPQ</sequence>
<dbReference type="InterPro" id="IPR027417">
    <property type="entry name" value="P-loop_NTPase"/>
</dbReference>
<organism evidence="1 2">
    <name type="scientific">Roseburia inulinivorans</name>
    <dbReference type="NCBI Taxonomy" id="360807"/>
    <lineage>
        <taxon>Bacteria</taxon>
        <taxon>Bacillati</taxon>
        <taxon>Bacillota</taxon>
        <taxon>Clostridia</taxon>
        <taxon>Lachnospirales</taxon>
        <taxon>Lachnospiraceae</taxon>
        <taxon>Roseburia</taxon>
    </lineage>
</organism>
<dbReference type="Gene3D" id="3.40.50.300">
    <property type="entry name" value="P-loop containing nucleotide triphosphate hydrolases"/>
    <property type="match status" value="1"/>
</dbReference>
<dbReference type="SUPFAM" id="SSF52540">
    <property type="entry name" value="P-loop containing nucleoside triphosphate hydrolases"/>
    <property type="match status" value="1"/>
</dbReference>
<dbReference type="Pfam" id="PF01202">
    <property type="entry name" value="SKI"/>
    <property type="match status" value="1"/>
</dbReference>
<dbReference type="EMBL" id="CVRS01000067">
    <property type="protein sequence ID" value="CRL37323.1"/>
    <property type="molecule type" value="Genomic_DNA"/>
</dbReference>
<accession>A0A0M6WK79</accession>
<dbReference type="RefSeq" id="WP_055039554.1">
    <property type="nucleotide sequence ID" value="NZ_CVRS01000067.1"/>
</dbReference>
<proteinExistence type="predicted"/>
<gene>
    <name evidence="1" type="ORF">RIL183_03561</name>
</gene>
<dbReference type="OrthoDB" id="9800332at2"/>